<proteinExistence type="predicted"/>
<feature type="compositionally biased region" description="Polar residues" evidence="1">
    <location>
        <begin position="939"/>
        <end position="950"/>
    </location>
</feature>
<dbReference type="InterPro" id="IPR011989">
    <property type="entry name" value="ARM-like"/>
</dbReference>
<dbReference type="InterPro" id="IPR016024">
    <property type="entry name" value="ARM-type_fold"/>
</dbReference>
<comment type="caution">
    <text evidence="3">The sequence shown here is derived from an EMBL/GenBank/DDBJ whole genome shotgun (WGS) entry which is preliminary data.</text>
</comment>
<evidence type="ECO:0000313" key="4">
    <source>
        <dbReference type="Proteomes" id="UP001258017"/>
    </source>
</evidence>
<evidence type="ECO:0000256" key="1">
    <source>
        <dbReference type="SAM" id="MobiDB-lite"/>
    </source>
</evidence>
<dbReference type="EMBL" id="JAIFRP010000053">
    <property type="protein sequence ID" value="KAK2580454.1"/>
    <property type="molecule type" value="Genomic_DNA"/>
</dbReference>
<feature type="region of interest" description="Disordered" evidence="1">
    <location>
        <begin position="904"/>
        <end position="969"/>
    </location>
</feature>
<dbReference type="GO" id="GO:0000226">
    <property type="term" value="P:microtubule cytoskeleton organization"/>
    <property type="evidence" value="ECO:0007669"/>
    <property type="project" value="TreeGrafter"/>
</dbReference>
<dbReference type="PANTHER" id="PTHR21567">
    <property type="entry name" value="CLASP"/>
    <property type="match status" value="1"/>
</dbReference>
<reference evidence="3" key="2">
    <citation type="journal article" date="2023" name="Commun. Biol.">
        <title>Intrasexual cuticular hydrocarbon dimorphism in a wasp sheds light on hydrocarbon biosynthesis genes in Hymenoptera.</title>
        <authorList>
            <person name="Moris V.C."/>
            <person name="Podsiadlowski L."/>
            <person name="Martin S."/>
            <person name="Oeyen J.P."/>
            <person name="Donath A."/>
            <person name="Petersen M."/>
            <person name="Wilbrandt J."/>
            <person name="Misof B."/>
            <person name="Liedtke D."/>
            <person name="Thamm M."/>
            <person name="Scheiner R."/>
            <person name="Schmitt T."/>
            <person name="Niehuis O."/>
        </authorList>
    </citation>
    <scope>NUCLEOTIDE SEQUENCE</scope>
    <source>
        <strain evidence="3">GBR_01_08_01A</strain>
    </source>
</reference>
<dbReference type="SMART" id="SM01349">
    <property type="entry name" value="TOG"/>
    <property type="match status" value="1"/>
</dbReference>
<feature type="compositionally biased region" description="Basic and acidic residues" evidence="1">
    <location>
        <begin position="736"/>
        <end position="749"/>
    </location>
</feature>
<feature type="compositionally biased region" description="Low complexity" evidence="1">
    <location>
        <begin position="751"/>
        <end position="765"/>
    </location>
</feature>
<protein>
    <recommendedName>
        <fullName evidence="2">TOG domain-containing protein</fullName>
    </recommendedName>
</protein>
<dbReference type="Proteomes" id="UP001258017">
    <property type="component" value="Unassembled WGS sequence"/>
</dbReference>
<dbReference type="Pfam" id="PF12348">
    <property type="entry name" value="CLASP_N"/>
    <property type="match status" value="1"/>
</dbReference>
<feature type="region of interest" description="Disordered" evidence="1">
    <location>
        <begin position="536"/>
        <end position="561"/>
    </location>
</feature>
<evidence type="ECO:0000259" key="2">
    <source>
        <dbReference type="SMART" id="SM01349"/>
    </source>
</evidence>
<feature type="compositionally biased region" description="Basic and acidic residues" evidence="1">
    <location>
        <begin position="767"/>
        <end position="781"/>
    </location>
</feature>
<feature type="region of interest" description="Disordered" evidence="1">
    <location>
        <begin position="736"/>
        <end position="845"/>
    </location>
</feature>
<sequence>MQLRCNCAAIAEDWRARVRGLERVASALRTPSALIAIESRLGSLLHAVLGGERSCRVAAAGLAVAKIVVAGVTEDALKRRLPQLAWGLARQGGPSAAQLARVAMLRLKPAFLLEQFLQPQCLGARNAKTRENALQLLIFSLVTFPSTEFKVETVAHKVALMVGDRRRRVRQAALDALAVLAQIYEPEEVLRAGKKASASRHDGEAMFAAIRSRLARKSLPLVSADGLVVYGLQISPTVQIATGPDVDWIVAGSGSVSPGTGRSRRQIATTTRSERVNFLRNKNAKKYTSPWANRQNFFARGIGLRSKNEQPVVWQIVPQNQDDVVSSNEVQELENRNDDINHNDGHLRVTRDSQTANASIKGTSIALNRPKTTLINLDDNANVRSISVKENARNISFQDDSACRSLSQETIGTKAESKIPILLTRGTNTKLSDQASNVSDNFEQLNGKTRRKTGFNYEIRSNLLKLRDSNIGLEATSQQRKRLQQERTTTTTISTATSLGSQVSSKSFGSQNNSYRPLSCTINSNYANQSQRNLLDGQNSSMPKIVPQNYSNSSDERYSRSSDGYLRYPRMNFEQFETTQQQTLPAFESSNYPRQRQFPCSQSFRTFNTTRIYQDVQNSNQQPMTTRHSFVQPRIDRRTMNDMTTQKGGEIEEKASSDGRMDDCAFPDSPFRRRIRSLSPTGLYQPEKLTGVAFREIQTTSMFDIDKAPVNEEEFNERTNNYYLPEANAYSGQVLKNEDSPHEDHERARSRSAGSTSSDVSASNSNVKRERSISQDRRDYDSDSNSNSVKRENNKKAFDVISRKSEGRDTVDSYVLPPKESESSASVESTSTSDEASKDWSSEDGIKARSEVLSDEVTNANSESSDGVDDLDKNLETRGRSIISIISSEEIINEVLASSNESSEANYTNFGKSSQDASSGSPSKHSGSPIRSGLEYSNHAINTNDSNSDLFGSPRRDSQSPPLSPSFEDHINEILGDANGDDIIPTTFHDEAAILQTLEREKSGSLEKIAEYVDNVGSIEQNVESGVNEDINVSIENISVYDTTEVGVTSVAFTKISNPLESFTKLDDIRNDLEHEKAPAILKIEPQPVGRIEQPIKRIPSKVPRNTTRSRIVSHNKTSQYSEKTGEKYKPTVQQCFNQLESKDWEVTIKGLQSLSQLVKQNPEYLDINIGGTIGRLLGRHIGSLRSQVARAACIAAGDIFSSQIRGIEQDVDDIAGPLLHRTADTNRFLRADSNAALDRMVEFLPPHRIISIIVLRGANHQNAVVRGTTARLLSSIVDRIGAEHAMSLSRDVRDKLIGTGAKLLMDGNLEARNHAKKMFSRLAHCEGFRKALTDAVPETTLRHIDKTLKSL</sequence>
<gene>
    <name evidence="3" type="ORF">KPH14_006196</name>
</gene>
<evidence type="ECO:0000313" key="3">
    <source>
        <dbReference type="EMBL" id="KAK2580454.1"/>
    </source>
</evidence>
<dbReference type="Gene3D" id="1.25.10.10">
    <property type="entry name" value="Leucine-rich Repeat Variant"/>
    <property type="match status" value="2"/>
</dbReference>
<accession>A0AAD9RIL6</accession>
<feature type="compositionally biased region" description="Low complexity" evidence="1">
    <location>
        <begin position="918"/>
        <end position="929"/>
    </location>
</feature>
<dbReference type="PANTHER" id="PTHR21567:SF87">
    <property type="entry name" value="CRESCERIN-LIKE PROTEIN CHE-12"/>
    <property type="match status" value="1"/>
</dbReference>
<feature type="compositionally biased region" description="Basic and acidic residues" evidence="1">
    <location>
        <begin position="835"/>
        <end position="845"/>
    </location>
</feature>
<dbReference type="InterPro" id="IPR024395">
    <property type="entry name" value="CLASP_N_dom"/>
</dbReference>
<dbReference type="GO" id="GO:0005881">
    <property type="term" value="C:cytoplasmic microtubule"/>
    <property type="evidence" value="ECO:0007669"/>
    <property type="project" value="TreeGrafter"/>
</dbReference>
<keyword evidence="4" id="KW-1185">Reference proteome</keyword>
<dbReference type="GO" id="GO:0005929">
    <property type="term" value="C:cilium"/>
    <property type="evidence" value="ECO:0007669"/>
    <property type="project" value="TreeGrafter"/>
</dbReference>
<organism evidence="3 4">
    <name type="scientific">Odynerus spinipes</name>
    <dbReference type="NCBI Taxonomy" id="1348599"/>
    <lineage>
        <taxon>Eukaryota</taxon>
        <taxon>Metazoa</taxon>
        <taxon>Ecdysozoa</taxon>
        <taxon>Arthropoda</taxon>
        <taxon>Hexapoda</taxon>
        <taxon>Insecta</taxon>
        <taxon>Pterygota</taxon>
        <taxon>Neoptera</taxon>
        <taxon>Endopterygota</taxon>
        <taxon>Hymenoptera</taxon>
        <taxon>Apocrita</taxon>
        <taxon>Aculeata</taxon>
        <taxon>Vespoidea</taxon>
        <taxon>Vespidae</taxon>
        <taxon>Eumeninae</taxon>
        <taxon>Odynerus</taxon>
    </lineage>
</organism>
<reference evidence="3" key="1">
    <citation type="submission" date="2021-08" db="EMBL/GenBank/DDBJ databases">
        <authorList>
            <person name="Misof B."/>
            <person name="Oliver O."/>
            <person name="Podsiadlowski L."/>
            <person name="Donath A."/>
            <person name="Peters R."/>
            <person name="Mayer C."/>
            <person name="Rust J."/>
            <person name="Gunkel S."/>
            <person name="Lesny P."/>
            <person name="Martin S."/>
            <person name="Oeyen J.P."/>
            <person name="Petersen M."/>
            <person name="Panagiotis P."/>
            <person name="Wilbrandt J."/>
            <person name="Tanja T."/>
        </authorList>
    </citation>
    <scope>NUCLEOTIDE SEQUENCE</scope>
    <source>
        <strain evidence="3">GBR_01_08_01A</strain>
        <tissue evidence="3">Thorax + abdomen</tissue>
    </source>
</reference>
<feature type="compositionally biased region" description="Low complexity" evidence="1">
    <location>
        <begin position="823"/>
        <end position="834"/>
    </location>
</feature>
<dbReference type="InterPro" id="IPR034085">
    <property type="entry name" value="TOG"/>
</dbReference>
<dbReference type="GO" id="GO:0008017">
    <property type="term" value="F:microtubule binding"/>
    <property type="evidence" value="ECO:0007669"/>
    <property type="project" value="TreeGrafter"/>
</dbReference>
<feature type="compositionally biased region" description="Basic and acidic residues" evidence="1">
    <location>
        <begin position="789"/>
        <end position="811"/>
    </location>
</feature>
<name>A0AAD9RIL6_9HYME</name>
<feature type="domain" description="TOG" evidence="2">
    <location>
        <begin position="1120"/>
        <end position="1351"/>
    </location>
</feature>
<dbReference type="SUPFAM" id="SSF48371">
    <property type="entry name" value="ARM repeat"/>
    <property type="match status" value="1"/>
</dbReference>
<feature type="compositionally biased region" description="Polar residues" evidence="1">
    <location>
        <begin position="904"/>
        <end position="917"/>
    </location>
</feature>